<evidence type="ECO:0000256" key="4">
    <source>
        <dbReference type="RuleBase" id="RU003357"/>
    </source>
</evidence>
<keyword evidence="7" id="KW-0675">Receptor</keyword>
<dbReference type="PANTHER" id="PTHR40980:SF3">
    <property type="entry name" value="TONB-DEPENDENT RECEPTOR-LIKE BETA-BARREL DOMAIN-CONTAINING PROTEIN"/>
    <property type="match status" value="1"/>
</dbReference>
<dbReference type="SUPFAM" id="SSF56935">
    <property type="entry name" value="Porins"/>
    <property type="match status" value="1"/>
</dbReference>
<name>A0ABW8YK50_9SPHN</name>
<dbReference type="PANTHER" id="PTHR40980">
    <property type="entry name" value="PLUG DOMAIN-CONTAINING PROTEIN"/>
    <property type="match status" value="1"/>
</dbReference>
<reference evidence="7 8" key="1">
    <citation type="submission" date="2024-06" db="EMBL/GenBank/DDBJ databases">
        <authorList>
            <person name="Kaempfer P."/>
            <person name="Viver T."/>
        </authorList>
    </citation>
    <scope>NUCLEOTIDE SEQUENCE [LARGE SCALE GENOMIC DNA]</scope>
    <source>
        <strain evidence="7 8">ST-64</strain>
    </source>
</reference>
<comment type="subcellular location">
    <subcellularLocation>
        <location evidence="1 4">Cell outer membrane</location>
    </subcellularLocation>
</comment>
<protein>
    <submittedName>
        <fullName evidence="7">TonB-dependent receptor</fullName>
    </submittedName>
</protein>
<dbReference type="InterPro" id="IPR037066">
    <property type="entry name" value="Plug_dom_sf"/>
</dbReference>
<evidence type="ECO:0000259" key="5">
    <source>
        <dbReference type="Pfam" id="PF00593"/>
    </source>
</evidence>
<keyword evidence="4" id="KW-0798">TonB box</keyword>
<evidence type="ECO:0000256" key="1">
    <source>
        <dbReference type="ARBA" id="ARBA00004442"/>
    </source>
</evidence>
<sequence>MSNWRKRARAEGLNGRATWGIGVSTAALMTAFAMPAEAYAQAAPADEAQDAPADPDTVVVTGFRESLQSAQTRKRTSDTIVDSVTAEDIGALPDRSVTETLQRIPGISINRFAAGVDPDHFSVEGSGVVVRGLTYVRSEFNGREAFTANNGRALSFADVPSELLGGVDVFKSPSADRVEGGIAGVVNLRTRLPFDKKGFVMAGSLELNYSDFVEKASPTAAFVVSNTWDTGIGEIGLLGSVSYSQLFSRADRFQVSSFRVRPIYSDGTRTDVVPFGTATQQGSGLFPRGAVIGTQEFERRRFGYAAAAQWRSNDRRAEATFQFLRSDARQAWTEHTIEIATDNVESNGDSRARDGTSILFDSSGLFESGVITGPTGWRDDQNTAGNIRTPAFGLQSNNIRRDHDERAVTDDYSVNFRYQVADNLSISADYQHVDSFVDIMDNGLWTSSYQDVGIRLNGSDLPTVDFRAPQNCPSLPCTGTPGGSADYPAYYSGTNNTFASPFNSFYRSAMDHIEASTGNSDAFRLDAELSFPDDGFLKSVRVGGRYADRDQVARFSTYNWGRLSEQWGNGGPVWLDDPVDNVQGGSGGAPLQGYEQFCFNNFFGGSVSNPLNGQCRPFYNSNTTTPSGYLAYIDYANRINREWEPTTTGPNGQIINGGWRSLADRPNAIAGSPFTPGEINPQREVNKAAYIMLRFGNEFGNGMNLSGNVGVRYTTTNRKSEGFVEFPFPTDLPTDATCQESINNVLSGAGATVNALCALSPAQLTQITNYLNGAIVPNNFDLDYDYWLPSLNLKLEVGGGLQFRAAYSKGVSPPSLGLVRNYFPVGVTARPQVDANGNQVPIVVTPVAPGTGSFGSDGVIAPGQVSIQGTFNAGNPELLPTEADSFDLTAEWYFSRVGQLTASLFYKELHNVLTNSTVRRTFSNNGETFEAVVTTPINSPEVGKIKGFEIAYQQVYDFLPGPLKGLGLQANYTYVSSDGVPQSTLSETDPDVAAGRQPTITGDNFPLQGLSKHQFNITPFIDIGPLSARASYSWRSRYLLTLRDVITPFDPIFQEAYGQLDASITLSITPQLKFGIQGVNLTNSTTKTSAAVTDQNGDIRLVPRGWYMNDRRVTGMLRYSF</sequence>
<proteinExistence type="inferred from homology"/>
<evidence type="ECO:0000259" key="6">
    <source>
        <dbReference type="Pfam" id="PF07715"/>
    </source>
</evidence>
<dbReference type="Pfam" id="PF07715">
    <property type="entry name" value="Plug"/>
    <property type="match status" value="1"/>
</dbReference>
<dbReference type="NCBIfam" id="TIGR01782">
    <property type="entry name" value="TonB-Xanth-Caul"/>
    <property type="match status" value="1"/>
</dbReference>
<dbReference type="Gene3D" id="2.40.170.20">
    <property type="entry name" value="TonB-dependent receptor, beta-barrel domain"/>
    <property type="match status" value="1"/>
</dbReference>
<feature type="domain" description="TonB-dependent receptor-like beta-barrel" evidence="5">
    <location>
        <begin position="488"/>
        <end position="1081"/>
    </location>
</feature>
<dbReference type="RefSeq" id="WP_408077589.1">
    <property type="nucleotide sequence ID" value="NZ_JBELQC010000001.1"/>
</dbReference>
<organism evidence="7 8">
    <name type="scientific">Sphingomonas plantiphila</name>
    <dbReference type="NCBI Taxonomy" id="3163295"/>
    <lineage>
        <taxon>Bacteria</taxon>
        <taxon>Pseudomonadati</taxon>
        <taxon>Pseudomonadota</taxon>
        <taxon>Alphaproteobacteria</taxon>
        <taxon>Sphingomonadales</taxon>
        <taxon>Sphingomonadaceae</taxon>
        <taxon>Sphingomonas</taxon>
    </lineage>
</organism>
<feature type="domain" description="TonB-dependent receptor plug" evidence="6">
    <location>
        <begin position="74"/>
        <end position="185"/>
    </location>
</feature>
<dbReference type="InterPro" id="IPR010104">
    <property type="entry name" value="TonB_rcpt_bac"/>
</dbReference>
<dbReference type="InterPro" id="IPR012910">
    <property type="entry name" value="Plug_dom"/>
</dbReference>
<dbReference type="InterPro" id="IPR036942">
    <property type="entry name" value="Beta-barrel_TonB_sf"/>
</dbReference>
<dbReference type="Pfam" id="PF00593">
    <property type="entry name" value="TonB_dep_Rec_b-barrel"/>
    <property type="match status" value="1"/>
</dbReference>
<evidence type="ECO:0000313" key="7">
    <source>
        <dbReference type="EMBL" id="MFL9840656.1"/>
    </source>
</evidence>
<dbReference type="InterPro" id="IPR000531">
    <property type="entry name" value="Beta-barrel_TonB"/>
</dbReference>
<evidence type="ECO:0000256" key="3">
    <source>
        <dbReference type="ARBA" id="ARBA00023237"/>
    </source>
</evidence>
<keyword evidence="8" id="KW-1185">Reference proteome</keyword>
<accession>A0ABW8YK50</accession>
<evidence type="ECO:0000313" key="8">
    <source>
        <dbReference type="Proteomes" id="UP001629244"/>
    </source>
</evidence>
<dbReference type="Gene3D" id="2.170.130.10">
    <property type="entry name" value="TonB-dependent receptor, plug domain"/>
    <property type="match status" value="1"/>
</dbReference>
<keyword evidence="3" id="KW-0998">Cell outer membrane</keyword>
<evidence type="ECO:0000256" key="2">
    <source>
        <dbReference type="ARBA" id="ARBA00023136"/>
    </source>
</evidence>
<comment type="caution">
    <text evidence="7">The sequence shown here is derived from an EMBL/GenBank/DDBJ whole genome shotgun (WGS) entry which is preliminary data.</text>
</comment>
<dbReference type="Proteomes" id="UP001629244">
    <property type="component" value="Unassembled WGS sequence"/>
</dbReference>
<comment type="similarity">
    <text evidence="4">Belongs to the TonB-dependent receptor family.</text>
</comment>
<dbReference type="EMBL" id="JBELQC010000001">
    <property type="protein sequence ID" value="MFL9840656.1"/>
    <property type="molecule type" value="Genomic_DNA"/>
</dbReference>
<keyword evidence="2 4" id="KW-0472">Membrane</keyword>
<gene>
    <name evidence="7" type="ORF">ABS767_06775</name>
</gene>